<protein>
    <recommendedName>
        <fullName evidence="3">MPN domain-containing protein</fullName>
    </recommendedName>
</protein>
<proteinExistence type="predicted"/>
<evidence type="ECO:0000313" key="1">
    <source>
        <dbReference type="EMBL" id="ODQ47095.1"/>
    </source>
</evidence>
<dbReference type="GeneID" id="30176320"/>
<reference evidence="1 2" key="1">
    <citation type="journal article" date="2016" name="Proc. Natl. Acad. Sci. U.S.A.">
        <title>Comparative genomics of biotechnologically important yeasts.</title>
        <authorList>
            <person name="Riley R."/>
            <person name="Haridas S."/>
            <person name="Wolfe K.H."/>
            <person name="Lopes M.R."/>
            <person name="Hittinger C.T."/>
            <person name="Goeker M."/>
            <person name="Salamov A.A."/>
            <person name="Wisecaver J.H."/>
            <person name="Long T.M."/>
            <person name="Calvey C.H."/>
            <person name="Aerts A.L."/>
            <person name="Barry K.W."/>
            <person name="Choi C."/>
            <person name="Clum A."/>
            <person name="Coughlan A.Y."/>
            <person name="Deshpande S."/>
            <person name="Douglass A.P."/>
            <person name="Hanson S.J."/>
            <person name="Klenk H.-P."/>
            <person name="LaButti K.M."/>
            <person name="Lapidus A."/>
            <person name="Lindquist E.A."/>
            <person name="Lipzen A.M."/>
            <person name="Meier-Kolthoff J.P."/>
            <person name="Ohm R.A."/>
            <person name="Otillar R.P."/>
            <person name="Pangilinan J.L."/>
            <person name="Peng Y."/>
            <person name="Rokas A."/>
            <person name="Rosa C.A."/>
            <person name="Scheuner C."/>
            <person name="Sibirny A.A."/>
            <person name="Slot J.C."/>
            <person name="Stielow J.B."/>
            <person name="Sun H."/>
            <person name="Kurtzman C.P."/>
            <person name="Blackwell M."/>
            <person name="Grigoriev I.V."/>
            <person name="Jeffries T.W."/>
        </authorList>
    </citation>
    <scope>NUCLEOTIDE SEQUENCE [LARGE SCALE GENOMIC DNA]</scope>
    <source>
        <strain evidence="1 2">NRRL Y-2026</strain>
    </source>
</reference>
<dbReference type="Proteomes" id="UP000094455">
    <property type="component" value="Unassembled WGS sequence"/>
</dbReference>
<dbReference type="EMBL" id="KV454002">
    <property type="protein sequence ID" value="ODQ47095.1"/>
    <property type="molecule type" value="Genomic_DNA"/>
</dbReference>
<sequence length="312" mass="34388">MTPSIGYVHPTLLLSLSDHLNRHTAYTAGSASTLFGLILGRHTKGESVSLLYSFEIPEIECTSREEFERHLNLLGEVYGKGYLELVGFYVINDEKERQGDGREREKTQAFLLQRQLSLLKDIKSTGSSDLPSLLKTIDVDENLVFLQFHTPLAAELEASVNLFSLGSNQVRSIPFEIRFLGAEKLSVATYNNAPKMPAKLDELEDSGKSGSVNLKDVASGLQNLHEKLEKALYFLEGVKTGAIKVPDSGEEYEALQALSNLAGRITAIKRKLHESKSAGMIDSSSNADELNELVAVGSMLSSLFRKNMDYSI</sequence>
<dbReference type="Gene3D" id="3.40.140.10">
    <property type="entry name" value="Cytidine Deaminase, domain 2"/>
    <property type="match status" value="1"/>
</dbReference>
<gene>
    <name evidence="1" type="ORF">PICMEDRAFT_10129</name>
</gene>
<evidence type="ECO:0008006" key="3">
    <source>
        <dbReference type="Google" id="ProtNLM"/>
    </source>
</evidence>
<dbReference type="AlphaFoldDB" id="A0A1E3NLR5"/>
<evidence type="ECO:0000313" key="2">
    <source>
        <dbReference type="Proteomes" id="UP000094455"/>
    </source>
</evidence>
<dbReference type="RefSeq" id="XP_019018208.1">
    <property type="nucleotide sequence ID" value="XM_019159633.1"/>
</dbReference>
<name>A0A1E3NLR5_9ASCO</name>
<keyword evidence="2" id="KW-1185">Reference proteome</keyword>
<accession>A0A1E3NLR5</accession>
<organism evidence="1 2">
    <name type="scientific">Pichia membranifaciens NRRL Y-2026</name>
    <dbReference type="NCBI Taxonomy" id="763406"/>
    <lineage>
        <taxon>Eukaryota</taxon>
        <taxon>Fungi</taxon>
        <taxon>Dikarya</taxon>
        <taxon>Ascomycota</taxon>
        <taxon>Saccharomycotina</taxon>
        <taxon>Pichiomycetes</taxon>
        <taxon>Pichiales</taxon>
        <taxon>Pichiaceae</taxon>
        <taxon>Pichia</taxon>
    </lineage>
</organism>
<dbReference type="OrthoDB" id="1378at2759"/>